<keyword evidence="1" id="KW-0812">Transmembrane</keyword>
<evidence type="ECO:0000256" key="1">
    <source>
        <dbReference type="SAM" id="Phobius"/>
    </source>
</evidence>
<accession>A0A7G5H2N1</accession>
<proteinExistence type="predicted"/>
<feature type="transmembrane region" description="Helical" evidence="1">
    <location>
        <begin position="51"/>
        <end position="72"/>
    </location>
</feature>
<sequence>MMTPPTRYRYGSRHLFAEGWLCFREGLFTLWRIELPELLDALIANPVTREILAILVALSGFGLALGTLLLLIHLRP</sequence>
<keyword evidence="1" id="KW-1133">Transmembrane helix</keyword>
<organism evidence="2 3">
    <name type="scientific">Spirosoma foliorum</name>
    <dbReference type="NCBI Taxonomy" id="2710596"/>
    <lineage>
        <taxon>Bacteria</taxon>
        <taxon>Pseudomonadati</taxon>
        <taxon>Bacteroidota</taxon>
        <taxon>Cytophagia</taxon>
        <taxon>Cytophagales</taxon>
        <taxon>Cytophagaceae</taxon>
        <taxon>Spirosoma</taxon>
    </lineage>
</organism>
<dbReference type="Proteomes" id="UP000515369">
    <property type="component" value="Chromosome"/>
</dbReference>
<protein>
    <recommendedName>
        <fullName evidence="4">ABC transporter permease</fullName>
    </recommendedName>
</protein>
<evidence type="ECO:0000313" key="3">
    <source>
        <dbReference type="Proteomes" id="UP000515369"/>
    </source>
</evidence>
<dbReference type="KEGG" id="sfol:H3H32_11010"/>
<gene>
    <name evidence="2" type="ORF">H3H32_11010</name>
</gene>
<evidence type="ECO:0008006" key="4">
    <source>
        <dbReference type="Google" id="ProtNLM"/>
    </source>
</evidence>
<keyword evidence="3" id="KW-1185">Reference proteome</keyword>
<dbReference type="AlphaFoldDB" id="A0A7G5H2N1"/>
<reference evidence="2 3" key="1">
    <citation type="submission" date="2020-07" db="EMBL/GenBank/DDBJ databases">
        <title>Spirosoma foliorum sp. nov., isolated from the leaves on the Nejang mountain Korea, Republic of.</title>
        <authorList>
            <person name="Ho H."/>
            <person name="Lee Y.-J."/>
            <person name="Nurcahyanto D.-A."/>
            <person name="Kim S.-G."/>
        </authorList>
    </citation>
    <scope>NUCLEOTIDE SEQUENCE [LARGE SCALE GENOMIC DNA]</scope>
    <source>
        <strain evidence="2 3">PL0136</strain>
    </source>
</reference>
<dbReference type="EMBL" id="CP059732">
    <property type="protein sequence ID" value="QMW05373.1"/>
    <property type="molecule type" value="Genomic_DNA"/>
</dbReference>
<name>A0A7G5H2N1_9BACT</name>
<dbReference type="RefSeq" id="WP_182462719.1">
    <property type="nucleotide sequence ID" value="NZ_CP059732.1"/>
</dbReference>
<keyword evidence="1" id="KW-0472">Membrane</keyword>
<evidence type="ECO:0000313" key="2">
    <source>
        <dbReference type="EMBL" id="QMW05373.1"/>
    </source>
</evidence>